<evidence type="ECO:0000313" key="20">
    <source>
        <dbReference type="Proteomes" id="UP001107558"/>
    </source>
</evidence>
<feature type="domain" description="EGF-like" evidence="17">
    <location>
        <begin position="1075"/>
        <end position="1116"/>
    </location>
</feature>
<evidence type="ECO:0000256" key="11">
    <source>
        <dbReference type="ARBA" id="ARBA00023180"/>
    </source>
</evidence>
<dbReference type="SMART" id="SM00181">
    <property type="entry name" value="EGF"/>
    <property type="match status" value="8"/>
</dbReference>
<feature type="domain" description="CUB" evidence="16">
    <location>
        <begin position="1231"/>
        <end position="1364"/>
    </location>
</feature>
<dbReference type="InterPro" id="IPR000152">
    <property type="entry name" value="EGF-type_Asp/Asn_hydroxyl_site"/>
</dbReference>
<evidence type="ECO:0000256" key="8">
    <source>
        <dbReference type="ARBA" id="ARBA00022989"/>
    </source>
</evidence>
<dbReference type="InterPro" id="IPR002049">
    <property type="entry name" value="LE_dom"/>
</dbReference>
<sequence>MKAKKRGKFQKINFCAIFHLSILIFVSKFNKIEAVGSCDRTRQVFEGVNYGEITDGLNSNYTQDSHCEWLIKAENSSQFITLKFLSLKTECSYDYIFIYDGNSYSSSPLLGSFSGQTDPQDITATSGFMLILLYSDTNYNLDGFRATFSITNCLKNCSSNGLCVNHKCHCNSDYSGNDCSVKICKNCANEKLSSNESQWVWITQNYNSFTPRTAHIAIYDDVTDAVYTFGGYDLNNILGKLEIYQFNDSKWIDEDEKEISIGIKNDNDEFWFRDALLAHVNSKRNKSNLNLHENEKIQISSEKAQNNQRNLKSINYESQKFKPLPRYGHAACKFKDSFLIYGGKLYNGSLSNELWMFNISTKIWSLKAKNSSLIPPKLTRHTLTFVNFNNFIYLFGGSLSDGEFSSQMFRINLNDENEQWEEVKPRGGKSFDYRIVAHTTVYHKSTKSLIIYGGIIAGVARFSKLSDRMFSFNLMDNHWSEIFYPRKDSVPRERAFHTAVIYGDYMIIFGGYSHRHNKEEICYDNQMYLYNLMCHLWVNKEVLGDQKYGRKLDETRNIRYPKRQGVFAHTAMLRRNNQLLIHGGYHGNVNNDFLAFIIPNMTDCSVYKTSSECISNPACGYCSYDNICYYRTMSTCYTNLQTTRCHGICPTLRDCRSCLIHGNDNCKWCVQTGKCNNKSDRDACGEDEGYEQQGAEIENQLECAAKDRPPGLIYMKYLQPYDFNNPDYVGLINTTSVEFSTSTAPSIDSSNSGEVIARLHGYIKTEVKGENVKVCGSYADINLIFDNQNVMNFTADQNLCQPTKITSHKTLIDLQARRHKPQVHIHSKIGIQRNSSKSFTAEFLEPFSFGDCGNYQNCRYCLSDSSCGWCDITRTCMSREINETNLCRDQESNYWRYLVTNSDQCINCSNFISCQSCAAETSCEWWNEDTKCERRGRSLNGVKEVNECASPCYQRNSCENCLNDKGKCVWCQETQQCFSFSIYTSEFQFGLCREWIDQLIVNGAESYGHHQCKSCGMFKNCSTCLRSLNCGWCYIEENPIEGTCVDGDFSGTSTQCSVALNTTEVVKYTYAECPDLDECMLDIHDCHPNAECHNIPGSYICQCRKGFLGDGKKKCDKTCDETCIHGRCSNFPDYKCICDLGWTGSDCSVNCNCNNHSTCENGIGICDECQDYTEGQYCEKCKSGSFGNATQTGCQPCECNGHADKSAGVCDQKTGKCFCIDNTEGENCEFCSNDFYGDPKSNGRCYLQCQPRGMLKEVKVQGIGSFKGQKEISECLWLLKLNSSIANGSLIQFEIEEMKIDCHSNAIFIYNSISEFSENFGHKKLVNAVCGSSSIISESKTGEMAIYFQKTARSENFNALVHIRSCQLGTCDFPFICNGTRCTCPINRRGAKCEIEICKGNCTNGYCDKSTNHCVCNEGFTGDDCSLQVKSNSIYMRELFSTQTVDRNMHHLRKTLPRFGNSVNADRRGFLWIFGGFSLTNGALNDIRQFDTKNHTWVQVTVDGTASKMPLGRFFHASEIKAQSIYIHGGLSNDFEVLSDFWEFNIHEQRWIEVENDKNPGHLAGHTMNLVKDGDNEILIIIGGYRKENYGNLDKQHGNDIEILHSDESNENDESEENFDEKLKRKIEENENFSKTMKNGRFLRQIEKYENSSVKFHEDLTGKFYEDSVDKIQNVRENSNDKIYEDSRKFNKIEDLKDKFKNLRKYRSIKASKNPIIYQFNFEKKSWSNLEVFGNPPSMMFGHTTSYHIQSQVLYIFGGYQVINGKLQISKKLYTLRKLNETWSWNSLPIFNELNRPEENLPRARFLHSSISFQNFLAIHGGENFPFNSSDFLNAYVYKCNSYIRLTDGIEIFGNLPNFAHSQAVAVDNDDFYIVGGISTHFSIHIVTIPTDICQLFSLSKHACRSNRGCSFATTTTNSVRSTECFSSDQKETKKSELTSTAFNWGSMCDEGLLSTRNCTSFTTCDDCATIFPYESASTCKWSSNKKCYVEKRPKNETEIQKCEAGNFNNFTIGNCMTFNDCKECLADENNSTCVWSSKINRCIDDSMTPLLCAGAICGANLVKNSECPVKCESLSMCSQCLSNSDCGWCASEGNGEGKCMQGNVNHSYEKCNNTWHYLTCPAEDECQNNHHNCDAISEKCEDLENGFRCVCAEGFKIEGQKCTPICNQGCVFGTCIHPDKCQCDFGYVGSNCSIACNCSGHSDCEGPDKLDVCLKCMNNTRGDQCEKCERFYVQRNGKCESCNSFCHGHSDVCVGSDLRDFNGTVDELREIIVEGPTADDAVCLGCGNFTTERRCDSCIGGYFRGTTNLNDACRVCMCNGHGDTCDPVTGEKCNCGNNTESDHTCPAASSKSDKNSIQVFHCYNSQCAKCRESYSGHPKNGHQCYKHITIESRMCINEAKAFDECEHSLDPGKMQFFVIQPRFMNVDIRIIIDVTEGEIDLQMINNDDSFVVFTNQSTGDHEILLDSKYQWIQDDGDGISENLNITPLVTSSKRTFDNAGQQQSTSSQVFRVVDKVAGDALATHITLRQANMLLRVFGMKNRLVITLPQNIHNLSGTRFFVAIRAVAHAKMTSGIVYFRQDQLHIDLFVFFSVFFSCFFLFLAVCVVIWKAKQADDLRRARQRHVVEMFNMAQRPYSSVMLDVSRELPTESQNSPKTRQKTKLANNYVPVALETTSDNIAAVCTVFIRLPETKQRRRPVCLGSTLISAPKQNIFLNKPQARIAQHNV</sequence>
<evidence type="ECO:0000256" key="7">
    <source>
        <dbReference type="ARBA" id="ARBA00022837"/>
    </source>
</evidence>
<comment type="subcellular location">
    <subcellularLocation>
        <location evidence="1">Membrane</location>
        <topology evidence="1">Single-pass type I membrane protein</topology>
    </subcellularLocation>
</comment>
<keyword evidence="3 13" id="KW-0245">EGF-like domain</keyword>
<dbReference type="SUPFAM" id="SSF49854">
    <property type="entry name" value="Spermadhesin, CUB domain"/>
    <property type="match status" value="1"/>
</dbReference>
<dbReference type="Pfam" id="PF00431">
    <property type="entry name" value="CUB"/>
    <property type="match status" value="1"/>
</dbReference>
<keyword evidence="4 15" id="KW-0812">Transmembrane</keyword>
<dbReference type="PROSITE" id="PS01186">
    <property type="entry name" value="EGF_2"/>
    <property type="match status" value="3"/>
</dbReference>
<dbReference type="SMART" id="SM00179">
    <property type="entry name" value="EGF_CA"/>
    <property type="match status" value="3"/>
</dbReference>
<dbReference type="PROSITE" id="PS00010">
    <property type="entry name" value="ASX_HYDROXYL"/>
    <property type="match status" value="1"/>
</dbReference>
<dbReference type="OrthoDB" id="263283at2759"/>
<comment type="caution">
    <text evidence="13">Lacks conserved residue(s) required for the propagation of feature annotation.</text>
</comment>
<dbReference type="Pfam" id="PF24973">
    <property type="entry name" value="EGF_LMN_ATRN"/>
    <property type="match status" value="2"/>
</dbReference>
<dbReference type="PROSITE" id="PS50027">
    <property type="entry name" value="EGF_LAM_2"/>
    <property type="match status" value="2"/>
</dbReference>
<dbReference type="InterPro" id="IPR000859">
    <property type="entry name" value="CUB_dom"/>
</dbReference>
<comment type="caution">
    <text evidence="19">The sequence shown here is derived from an EMBL/GenBank/DDBJ whole genome shotgun (WGS) entry which is preliminary data.</text>
</comment>
<dbReference type="PROSITE" id="PS01248">
    <property type="entry name" value="EGF_LAM_1"/>
    <property type="match status" value="1"/>
</dbReference>
<proteinExistence type="predicted"/>
<dbReference type="SUPFAM" id="SSF117281">
    <property type="entry name" value="Kelch motif"/>
    <property type="match status" value="3"/>
</dbReference>
<keyword evidence="2" id="KW-0880">Kelch repeat</keyword>
<dbReference type="PANTHER" id="PTHR46093:SF16">
    <property type="entry name" value="MULTIPLE EGF-LIKE-DOMAINS 8"/>
    <property type="match status" value="1"/>
</dbReference>
<evidence type="ECO:0000256" key="3">
    <source>
        <dbReference type="ARBA" id="ARBA00022536"/>
    </source>
</evidence>
<dbReference type="CDD" id="cd00055">
    <property type="entry name" value="EGF_Lam"/>
    <property type="match status" value="2"/>
</dbReference>
<dbReference type="GO" id="GO:0005509">
    <property type="term" value="F:calcium ion binding"/>
    <property type="evidence" value="ECO:0007669"/>
    <property type="project" value="InterPro"/>
</dbReference>
<protein>
    <recommendedName>
        <fullName evidence="21">Multiple epidermal growth factor-like domains protein 8</fullName>
    </recommendedName>
</protein>
<evidence type="ECO:0000256" key="14">
    <source>
        <dbReference type="PROSITE-ProRule" id="PRU00460"/>
    </source>
</evidence>
<dbReference type="PROSITE" id="PS01180">
    <property type="entry name" value="CUB"/>
    <property type="match status" value="2"/>
</dbReference>
<evidence type="ECO:0000256" key="2">
    <source>
        <dbReference type="ARBA" id="ARBA00022441"/>
    </source>
</evidence>
<dbReference type="SMART" id="SM00423">
    <property type="entry name" value="PSI"/>
    <property type="match status" value="8"/>
</dbReference>
<dbReference type="PROSITE" id="PS00022">
    <property type="entry name" value="EGF_1"/>
    <property type="match status" value="2"/>
</dbReference>
<evidence type="ECO:0000256" key="4">
    <source>
        <dbReference type="ARBA" id="ARBA00022692"/>
    </source>
</evidence>
<evidence type="ECO:0000256" key="1">
    <source>
        <dbReference type="ARBA" id="ARBA00004479"/>
    </source>
</evidence>
<keyword evidence="9 15" id="KW-0472">Membrane</keyword>
<dbReference type="PRINTS" id="PR00011">
    <property type="entry name" value="EGFLAMININ"/>
</dbReference>
<dbReference type="Pfam" id="PF01437">
    <property type="entry name" value="PSI"/>
    <property type="match status" value="1"/>
</dbReference>
<dbReference type="GO" id="GO:0016020">
    <property type="term" value="C:membrane"/>
    <property type="evidence" value="ECO:0007669"/>
    <property type="project" value="UniProtKB-SubCell"/>
</dbReference>
<dbReference type="PANTHER" id="PTHR46093">
    <property type="entry name" value="ACYL-COA-BINDING DOMAIN-CONTAINING PROTEIN 5"/>
    <property type="match status" value="1"/>
</dbReference>
<keyword evidence="12 14" id="KW-0424">Laminin EGF-like domain</keyword>
<accession>A0A9J6BGV1</accession>
<keyword evidence="7" id="KW-0106">Calcium</keyword>
<dbReference type="GO" id="GO:0048513">
    <property type="term" value="P:animal organ development"/>
    <property type="evidence" value="ECO:0007669"/>
    <property type="project" value="UniProtKB-ARBA"/>
</dbReference>
<evidence type="ECO:0000313" key="19">
    <source>
        <dbReference type="EMBL" id="KAG5668747.1"/>
    </source>
</evidence>
<dbReference type="SUPFAM" id="SSF57184">
    <property type="entry name" value="Growth factor receptor domain"/>
    <property type="match status" value="3"/>
</dbReference>
<keyword evidence="11" id="KW-0325">Glycoprotein</keyword>
<dbReference type="InterPro" id="IPR035914">
    <property type="entry name" value="Sperma_CUB_dom_sf"/>
</dbReference>
<dbReference type="CDD" id="cd00054">
    <property type="entry name" value="EGF_CA"/>
    <property type="match status" value="1"/>
</dbReference>
<dbReference type="GO" id="GO:0048731">
    <property type="term" value="P:system development"/>
    <property type="evidence" value="ECO:0007669"/>
    <property type="project" value="UniProtKB-ARBA"/>
</dbReference>
<evidence type="ECO:0000256" key="15">
    <source>
        <dbReference type="SAM" id="Phobius"/>
    </source>
</evidence>
<dbReference type="InterPro" id="IPR002165">
    <property type="entry name" value="Plexin_repeat"/>
</dbReference>
<dbReference type="InterPro" id="IPR015915">
    <property type="entry name" value="Kelch-typ_b-propeller"/>
</dbReference>
<dbReference type="InterPro" id="IPR009030">
    <property type="entry name" value="Growth_fac_rcpt_cys_sf"/>
</dbReference>
<evidence type="ECO:0000256" key="9">
    <source>
        <dbReference type="ARBA" id="ARBA00023136"/>
    </source>
</evidence>
<feature type="domain" description="CUB" evidence="16">
    <location>
        <begin position="38"/>
        <end position="151"/>
    </location>
</feature>
<feature type="disulfide bond" evidence="14">
    <location>
        <begin position="1219"/>
        <end position="1228"/>
    </location>
</feature>
<evidence type="ECO:0000256" key="12">
    <source>
        <dbReference type="ARBA" id="ARBA00023292"/>
    </source>
</evidence>
<dbReference type="Gene3D" id="2.120.10.80">
    <property type="entry name" value="Kelch-type beta propeller"/>
    <property type="match status" value="3"/>
</dbReference>
<dbReference type="Pfam" id="PF00053">
    <property type="entry name" value="EGF_laminin"/>
    <property type="match status" value="1"/>
</dbReference>
<evidence type="ECO:0000259" key="17">
    <source>
        <dbReference type="PROSITE" id="PS50026"/>
    </source>
</evidence>
<dbReference type="InterPro" id="IPR018097">
    <property type="entry name" value="EGF_Ca-bd_CS"/>
</dbReference>
<dbReference type="PROSITE" id="PS50026">
    <property type="entry name" value="EGF_3"/>
    <property type="match status" value="1"/>
</dbReference>
<evidence type="ECO:0000256" key="13">
    <source>
        <dbReference type="PROSITE-ProRule" id="PRU00076"/>
    </source>
</evidence>
<evidence type="ECO:0000256" key="5">
    <source>
        <dbReference type="ARBA" id="ARBA00022729"/>
    </source>
</evidence>
<dbReference type="Gene3D" id="2.60.120.290">
    <property type="entry name" value="Spermadhesin, CUB domain"/>
    <property type="match status" value="1"/>
</dbReference>
<dbReference type="FunFam" id="2.10.25.10:FF:000191">
    <property type="entry name" value="Multiple epidermal growth factor-like domains 8"/>
    <property type="match status" value="1"/>
</dbReference>
<dbReference type="InterPro" id="IPR016201">
    <property type="entry name" value="PSI"/>
</dbReference>
<keyword evidence="10 14" id="KW-1015">Disulfide bond</keyword>
<dbReference type="PROSITE" id="PS01187">
    <property type="entry name" value="EGF_CA"/>
    <property type="match status" value="1"/>
</dbReference>
<name>A0A9J6BGV1_POLVA</name>
<evidence type="ECO:0000256" key="10">
    <source>
        <dbReference type="ARBA" id="ARBA00023157"/>
    </source>
</evidence>
<evidence type="ECO:0000259" key="18">
    <source>
        <dbReference type="PROSITE" id="PS50027"/>
    </source>
</evidence>
<reference evidence="19" key="1">
    <citation type="submission" date="2021-03" db="EMBL/GenBank/DDBJ databases">
        <title>Chromosome level genome of the anhydrobiotic midge Polypedilum vanderplanki.</title>
        <authorList>
            <person name="Yoshida Y."/>
            <person name="Kikawada T."/>
            <person name="Gusev O."/>
        </authorList>
    </citation>
    <scope>NUCLEOTIDE SEQUENCE</scope>
    <source>
        <strain evidence="19">NIAS01</strain>
        <tissue evidence="19">Whole body or cell culture</tissue>
    </source>
</reference>
<dbReference type="CDD" id="cd00041">
    <property type="entry name" value="CUB"/>
    <property type="match status" value="1"/>
</dbReference>
<dbReference type="Pfam" id="PF24981">
    <property type="entry name" value="Beta-prop_ATRN-LZTR1"/>
    <property type="match status" value="3"/>
</dbReference>
<dbReference type="FunFam" id="2.60.120.290:FF:000023">
    <property type="entry name" value="Multiple epidermal growth factor-like domains 8"/>
    <property type="match status" value="1"/>
</dbReference>
<keyword evidence="6" id="KW-0677">Repeat</keyword>
<feature type="disulfide bond" evidence="14">
    <location>
        <begin position="1169"/>
        <end position="1178"/>
    </location>
</feature>
<dbReference type="InterPro" id="IPR056863">
    <property type="entry name" value="LMN_ATRN_NET-like_EGF"/>
</dbReference>
<keyword evidence="8 15" id="KW-1133">Transmembrane helix</keyword>
<organism evidence="19 20">
    <name type="scientific">Polypedilum vanderplanki</name>
    <name type="common">Sleeping chironomid midge</name>
    <dbReference type="NCBI Taxonomy" id="319348"/>
    <lineage>
        <taxon>Eukaryota</taxon>
        <taxon>Metazoa</taxon>
        <taxon>Ecdysozoa</taxon>
        <taxon>Arthropoda</taxon>
        <taxon>Hexapoda</taxon>
        <taxon>Insecta</taxon>
        <taxon>Pterygota</taxon>
        <taxon>Neoptera</taxon>
        <taxon>Endopterygota</taxon>
        <taxon>Diptera</taxon>
        <taxon>Nematocera</taxon>
        <taxon>Chironomoidea</taxon>
        <taxon>Chironomidae</taxon>
        <taxon>Chironominae</taxon>
        <taxon>Polypedilum</taxon>
        <taxon>Polypedilum</taxon>
    </lineage>
</organism>
<dbReference type="SMART" id="SM00180">
    <property type="entry name" value="EGF_Lam"/>
    <property type="match status" value="3"/>
</dbReference>
<dbReference type="InterPro" id="IPR000742">
    <property type="entry name" value="EGF"/>
</dbReference>
<evidence type="ECO:0000256" key="6">
    <source>
        <dbReference type="ARBA" id="ARBA00022737"/>
    </source>
</evidence>
<gene>
    <name evidence="19" type="ORF">PVAND_016674</name>
</gene>
<dbReference type="InterPro" id="IPR001881">
    <property type="entry name" value="EGF-like_Ca-bd_dom"/>
</dbReference>
<dbReference type="EMBL" id="JADBJN010000004">
    <property type="protein sequence ID" value="KAG5668747.1"/>
    <property type="molecule type" value="Genomic_DNA"/>
</dbReference>
<dbReference type="SMART" id="SM00042">
    <property type="entry name" value="CUB"/>
    <property type="match status" value="1"/>
</dbReference>
<dbReference type="InterPro" id="IPR056737">
    <property type="entry name" value="Beta-prop_ATRN-MKLN-like"/>
</dbReference>
<feature type="transmembrane region" description="Helical" evidence="15">
    <location>
        <begin position="2588"/>
        <end position="2610"/>
    </location>
</feature>
<evidence type="ECO:0008006" key="21">
    <source>
        <dbReference type="Google" id="ProtNLM"/>
    </source>
</evidence>
<feature type="domain" description="Laminin EGF-like" evidence="18">
    <location>
        <begin position="1197"/>
        <end position="1251"/>
    </location>
</feature>
<dbReference type="Pfam" id="PF18720">
    <property type="entry name" value="EGF_Tenascin"/>
    <property type="match status" value="1"/>
</dbReference>
<evidence type="ECO:0000259" key="16">
    <source>
        <dbReference type="PROSITE" id="PS01180"/>
    </source>
</evidence>
<dbReference type="Proteomes" id="UP001107558">
    <property type="component" value="Chromosome 4"/>
</dbReference>
<feature type="domain" description="Laminin EGF-like" evidence="18">
    <location>
        <begin position="1151"/>
        <end position="1196"/>
    </location>
</feature>
<keyword evidence="5" id="KW-0732">Signal</keyword>
<dbReference type="FunFam" id="2.10.25.10:FF:000202">
    <property type="entry name" value="Multiple epidermal growth factor-like domains 8"/>
    <property type="match status" value="1"/>
</dbReference>
<dbReference type="Gene3D" id="2.10.25.10">
    <property type="entry name" value="Laminin"/>
    <property type="match status" value="7"/>
</dbReference>
<keyword evidence="20" id="KW-1185">Reference proteome</keyword>
<dbReference type="InterPro" id="IPR041161">
    <property type="entry name" value="EGF_Tenascin"/>
</dbReference>